<organism evidence="2 3">
    <name type="scientific">Carpediemonas membranifera</name>
    <dbReference type="NCBI Taxonomy" id="201153"/>
    <lineage>
        <taxon>Eukaryota</taxon>
        <taxon>Metamonada</taxon>
        <taxon>Carpediemonas-like organisms</taxon>
        <taxon>Carpediemonas</taxon>
    </lineage>
</organism>
<dbReference type="AlphaFoldDB" id="A0A8J6BBA1"/>
<feature type="transmembrane region" description="Helical" evidence="1">
    <location>
        <begin position="157"/>
        <end position="179"/>
    </location>
</feature>
<keyword evidence="1" id="KW-0472">Membrane</keyword>
<feature type="transmembrane region" description="Helical" evidence="1">
    <location>
        <begin position="406"/>
        <end position="426"/>
    </location>
</feature>
<reference evidence="2" key="1">
    <citation type="submission" date="2021-05" db="EMBL/GenBank/DDBJ databases">
        <title>A free-living protist that lacks canonical eukaryotic 1 DNA replication and segregation systems.</title>
        <authorList>
            <person name="Salas-Leiva D.E."/>
            <person name="Tromer E.C."/>
            <person name="Curtis B.A."/>
            <person name="Jerlstrom-Hultqvist J."/>
            <person name="Kolisko M."/>
            <person name="Yi Z."/>
            <person name="Salas-Leiva J.S."/>
            <person name="Gallot-Lavallee L."/>
            <person name="Kops G.J.P.L."/>
            <person name="Archibald J.M."/>
            <person name="Simpson A.G.B."/>
            <person name="Roger A.J."/>
        </authorList>
    </citation>
    <scope>NUCLEOTIDE SEQUENCE</scope>
    <source>
        <strain evidence="2">BICM</strain>
    </source>
</reference>
<feature type="transmembrane region" description="Helical" evidence="1">
    <location>
        <begin position="117"/>
        <end position="136"/>
    </location>
</feature>
<keyword evidence="1" id="KW-0812">Transmembrane</keyword>
<evidence type="ECO:0000313" key="2">
    <source>
        <dbReference type="EMBL" id="KAG9397154.1"/>
    </source>
</evidence>
<proteinExistence type="predicted"/>
<name>A0A8J6BBA1_9EUKA</name>
<feature type="transmembrane region" description="Helical" evidence="1">
    <location>
        <begin position="364"/>
        <end position="386"/>
    </location>
</feature>
<feature type="transmembrane region" description="Helical" evidence="1">
    <location>
        <begin position="226"/>
        <end position="246"/>
    </location>
</feature>
<evidence type="ECO:0000313" key="3">
    <source>
        <dbReference type="Proteomes" id="UP000717585"/>
    </source>
</evidence>
<feature type="transmembrane region" description="Helical" evidence="1">
    <location>
        <begin position="252"/>
        <end position="273"/>
    </location>
</feature>
<keyword evidence="3" id="KW-1185">Reference proteome</keyword>
<gene>
    <name evidence="2" type="ORF">J8273_1063</name>
</gene>
<feature type="transmembrane region" description="Helical" evidence="1">
    <location>
        <begin position="330"/>
        <end position="352"/>
    </location>
</feature>
<accession>A0A8J6BBA1</accession>
<comment type="caution">
    <text evidence="2">The sequence shown here is derived from an EMBL/GenBank/DDBJ whole genome shotgun (WGS) entry which is preliminary data.</text>
</comment>
<sequence length="434" mass="48126">MDSDGLERGDVVFPEELPTLIRSRSDSTSDAPYELDPAPCSDEIDVRMQDIQDSIVTVVSTLDEAILNEPPKSDGPHYKLIFGDLTILPACAAAFVLAAGMFILANVVMPLGVYNEFFGTVSGYIALIAVYLSVYFSNTPDLATPFKPNPLWGSFRLFVAIGGGLLYTLFLQAVHRFFFGITSRTAITRGLYGLMPPHFILAALDLDVFSGFFMRQLHVPFLAQPVVWALVAIELFIHIYVISPALDDGDSFQTRAAAMNTIHIVYLFIVVLCGRFTRALVRKVLVRGTSRVKLGLAIIGVWFGISVVVYEFVYIILLELLPDTFTMNDIGYLLRCVVTGFFPALMAMSYYMDSDRQMANRLSVLVTVLVTVGLGFTNLAVYFLTVAPVVKFIRGDTGPWYFSDTITWNFLVGTVLHCWASCYNHAGLTKKDAR</sequence>
<keyword evidence="1" id="KW-1133">Transmembrane helix</keyword>
<evidence type="ECO:0000256" key="1">
    <source>
        <dbReference type="SAM" id="Phobius"/>
    </source>
</evidence>
<dbReference type="EMBL" id="JAHDYR010000003">
    <property type="protein sequence ID" value="KAG9397154.1"/>
    <property type="molecule type" value="Genomic_DNA"/>
</dbReference>
<protein>
    <submittedName>
        <fullName evidence="2">Uncharacterized protein</fullName>
    </submittedName>
</protein>
<feature type="transmembrane region" description="Helical" evidence="1">
    <location>
        <begin position="294"/>
        <end position="318"/>
    </location>
</feature>
<feature type="transmembrane region" description="Helical" evidence="1">
    <location>
        <begin position="80"/>
        <end position="105"/>
    </location>
</feature>
<dbReference type="Proteomes" id="UP000717585">
    <property type="component" value="Unassembled WGS sequence"/>
</dbReference>